<feature type="non-terminal residue" evidence="1">
    <location>
        <position position="436"/>
    </location>
</feature>
<accession>A0A0F9BRF3</accession>
<comment type="caution">
    <text evidence="1">The sequence shown here is derived from an EMBL/GenBank/DDBJ whole genome shotgun (WGS) entry which is preliminary data.</text>
</comment>
<evidence type="ECO:0008006" key="2">
    <source>
        <dbReference type="Google" id="ProtNLM"/>
    </source>
</evidence>
<gene>
    <name evidence="1" type="ORF">LCGC14_2696570</name>
</gene>
<organism evidence="1">
    <name type="scientific">marine sediment metagenome</name>
    <dbReference type="NCBI Taxonomy" id="412755"/>
    <lineage>
        <taxon>unclassified sequences</taxon>
        <taxon>metagenomes</taxon>
        <taxon>ecological metagenomes</taxon>
    </lineage>
</organism>
<dbReference type="EMBL" id="LAZR01047932">
    <property type="protein sequence ID" value="KKK93069.1"/>
    <property type="molecule type" value="Genomic_DNA"/>
</dbReference>
<reference evidence="1" key="1">
    <citation type="journal article" date="2015" name="Nature">
        <title>Complex archaea that bridge the gap between prokaryotes and eukaryotes.</title>
        <authorList>
            <person name="Spang A."/>
            <person name="Saw J.H."/>
            <person name="Jorgensen S.L."/>
            <person name="Zaremba-Niedzwiedzka K."/>
            <person name="Martijn J."/>
            <person name="Lind A.E."/>
            <person name="van Eijk R."/>
            <person name="Schleper C."/>
            <person name="Guy L."/>
            <person name="Ettema T.J."/>
        </authorList>
    </citation>
    <scope>NUCLEOTIDE SEQUENCE</scope>
</reference>
<evidence type="ECO:0000313" key="1">
    <source>
        <dbReference type="EMBL" id="KKK93069.1"/>
    </source>
</evidence>
<sequence length="436" mass="49363">SGWTWNVAQGDVPGPALRLDVNSLLAGNNDAVHIESDSNGVRITGKTPIALRHGAYIFLEKLGCRWFFKSSVWDVIPGYLVEIGDFDEVHEPEYIWRRIWHPSSVGGGTFKIWKIRNRLGGEAFYDVQHSYDGIISKSEYAAHPEWFLPEGEAPKQLRCDHPEVIARAIEYARNKFNAAPRSDWDSADVIPRGSVPISPNDGTGWNPPWSDGQVITDKVFGLCNEVARVVATEYPGRYVGVYSYSAYSSIPSIDLEPNILAQIATEFNQSGLNIKQRIEGMAAKGIALGIRDYYDVNVWYRDKPPTNFYELLQMIPWYSDRGVTSYNAESGDGWGARGLLYYAASHLYWEPHASLDGILDDFYDKAFGPANWVMKKYYERWFSGMAVSDLSLGLAFQDMAEAEALAAGNEPVLERIRHIEYYLRYLWIWKKRGAND</sequence>
<feature type="non-terminal residue" evidence="1">
    <location>
        <position position="1"/>
    </location>
</feature>
<dbReference type="Pfam" id="PF16126">
    <property type="entry name" value="DUF4838"/>
    <property type="match status" value="1"/>
</dbReference>
<protein>
    <recommendedName>
        <fullName evidence="2">DUF4838 domain-containing protein</fullName>
    </recommendedName>
</protein>
<proteinExistence type="predicted"/>
<name>A0A0F9BRF3_9ZZZZ</name>
<dbReference type="InterPro" id="IPR032287">
    <property type="entry name" value="DUF4838"/>
</dbReference>
<dbReference type="AlphaFoldDB" id="A0A0F9BRF3"/>